<dbReference type="InterPro" id="IPR003653">
    <property type="entry name" value="Peptidase_C48_C"/>
</dbReference>
<dbReference type="PANTHER" id="PTHR12606">
    <property type="entry name" value="SENTRIN/SUMO-SPECIFIC PROTEASE"/>
    <property type="match status" value="1"/>
</dbReference>
<proteinExistence type="inferred from homology"/>
<reference evidence="6 8" key="1">
    <citation type="submission" date="2021-04" db="EMBL/GenBank/DDBJ databases">
        <authorList>
            <person name="Bliznina A."/>
        </authorList>
    </citation>
    <scope>NUCLEOTIDE SEQUENCE [LARGE SCALE GENOMIC DNA]</scope>
</reference>
<evidence type="ECO:0000259" key="5">
    <source>
        <dbReference type="PROSITE" id="PS50600"/>
    </source>
</evidence>
<dbReference type="Pfam" id="PF02902">
    <property type="entry name" value="Peptidase_C48"/>
    <property type="match status" value="1"/>
</dbReference>
<keyword evidence="4" id="KW-0788">Thiol protease</keyword>
<keyword evidence="3" id="KW-0378">Hydrolase</keyword>
<comment type="similarity">
    <text evidence="1">Belongs to the peptidase C48 family.</text>
</comment>
<evidence type="ECO:0000256" key="2">
    <source>
        <dbReference type="ARBA" id="ARBA00022670"/>
    </source>
</evidence>
<dbReference type="EMBL" id="OU015566">
    <property type="protein sequence ID" value="CAG5103624.1"/>
    <property type="molecule type" value="Genomic_DNA"/>
</dbReference>
<evidence type="ECO:0000313" key="6">
    <source>
        <dbReference type="EMBL" id="CAG5103592.1"/>
    </source>
</evidence>
<organism evidence="6 8">
    <name type="scientific">Oikopleura dioica</name>
    <name type="common">Tunicate</name>
    <dbReference type="NCBI Taxonomy" id="34765"/>
    <lineage>
        <taxon>Eukaryota</taxon>
        <taxon>Metazoa</taxon>
        <taxon>Chordata</taxon>
        <taxon>Tunicata</taxon>
        <taxon>Appendicularia</taxon>
        <taxon>Copelata</taxon>
        <taxon>Oikopleuridae</taxon>
        <taxon>Oikopleura</taxon>
    </lineage>
</organism>
<evidence type="ECO:0000256" key="3">
    <source>
        <dbReference type="ARBA" id="ARBA00022801"/>
    </source>
</evidence>
<accession>A0ABN7SL45</accession>
<evidence type="ECO:0000313" key="8">
    <source>
        <dbReference type="Proteomes" id="UP001158576"/>
    </source>
</evidence>
<protein>
    <submittedName>
        <fullName evidence="6">Oidioi.mRNA.OKI2018_I69.chr1.g842.t2.cds</fullName>
    </submittedName>
    <submittedName>
        <fullName evidence="7">Oidioi.mRNA.OKI2018_I69.chr1.g857.t1.cds</fullName>
    </submittedName>
</protein>
<evidence type="ECO:0000313" key="7">
    <source>
        <dbReference type="EMBL" id="CAG5103624.1"/>
    </source>
</evidence>
<keyword evidence="8" id="KW-1185">Reference proteome</keyword>
<dbReference type="InterPro" id="IPR038765">
    <property type="entry name" value="Papain-like_cys_pep_sf"/>
</dbReference>
<keyword evidence="2" id="KW-0645">Protease</keyword>
<evidence type="ECO:0000256" key="1">
    <source>
        <dbReference type="ARBA" id="ARBA00005234"/>
    </source>
</evidence>
<dbReference type="PROSITE" id="PS50600">
    <property type="entry name" value="ULP_PROTEASE"/>
    <property type="match status" value="1"/>
</dbReference>
<name>A0ABN7SL45_OIKDI</name>
<dbReference type="EMBL" id="OU015566">
    <property type="protein sequence ID" value="CAG5103592.1"/>
    <property type="molecule type" value="Genomic_DNA"/>
</dbReference>
<dbReference type="SUPFAM" id="SSF54001">
    <property type="entry name" value="Cysteine proteinases"/>
    <property type="match status" value="1"/>
</dbReference>
<evidence type="ECO:0000256" key="4">
    <source>
        <dbReference type="ARBA" id="ARBA00022807"/>
    </source>
</evidence>
<gene>
    <name evidence="6" type="ORF">OKIOD_LOCUS9607</name>
    <name evidence="7" type="ORF">OKIOD_LOCUS9622</name>
</gene>
<dbReference type="Gene3D" id="3.40.395.10">
    <property type="entry name" value="Adenoviral Proteinase, Chain A"/>
    <property type="match status" value="1"/>
</dbReference>
<feature type="domain" description="Ubiquitin-like protease family profile" evidence="5">
    <location>
        <begin position="24"/>
        <end position="188"/>
    </location>
</feature>
<sequence>MDSEDRAALVGKNSNDIVAEISPMFITKDHLSSLSGTQWVDGEVINLYIKLIEQRSLQNPGMLRVHAFNSYLYEKLQEAGHASVKRWTRKCNIFKTDIILFPIHVGGTHWTLAFADTKKKVLRYCDSMGGDNPKCLSILLEYLKTEHEVKQNCPLSDDWKSESISEEVPRQTNSYDCAIFCMTIAEYISRDAAFDFCEDDMPNLRKLIGSQLLRKKLMERQKAMVFKSIIVHQKESMRKLKREMCSTEQKHHQLMEEFGKEKHQEYMDKSDEFENLLVEEKQAQNKKDERFLSRLKTAESEIVELKETLETLLK</sequence>
<dbReference type="PANTHER" id="PTHR12606:SF141">
    <property type="entry name" value="GH15225P-RELATED"/>
    <property type="match status" value="1"/>
</dbReference>
<dbReference type="Proteomes" id="UP001158576">
    <property type="component" value="Chromosome 1"/>
</dbReference>